<dbReference type="RefSeq" id="XP_035320749.1">
    <property type="nucleotide sequence ID" value="XM_035469655.1"/>
</dbReference>
<keyword evidence="2" id="KW-1185">Reference proteome</keyword>
<accession>A0A9P4YT76</accession>
<gene>
    <name evidence="1" type="ORF">GMORB2_7690</name>
</gene>
<evidence type="ECO:0000313" key="1">
    <source>
        <dbReference type="EMBL" id="KAF4122097.1"/>
    </source>
</evidence>
<proteinExistence type="predicted"/>
<evidence type="ECO:0000313" key="2">
    <source>
        <dbReference type="Proteomes" id="UP000749293"/>
    </source>
</evidence>
<protein>
    <submittedName>
        <fullName evidence="1">Uncharacterized protein</fullName>
    </submittedName>
</protein>
<dbReference type="AlphaFoldDB" id="A0A9P4YT76"/>
<dbReference type="EMBL" id="JAANYQ010000010">
    <property type="protein sequence ID" value="KAF4122097.1"/>
    <property type="molecule type" value="Genomic_DNA"/>
</dbReference>
<dbReference type="Proteomes" id="UP000749293">
    <property type="component" value="Unassembled WGS sequence"/>
</dbReference>
<name>A0A9P4YT76_9HYPO</name>
<dbReference type="GeneID" id="55973913"/>
<sequence>MQTPRVTASSLIFVLVALESLHLGSPLSFSWESRES</sequence>
<comment type="caution">
    <text evidence="1">The sequence shown here is derived from an EMBL/GenBank/DDBJ whole genome shotgun (WGS) entry which is preliminary data.</text>
</comment>
<organism evidence="1 2">
    <name type="scientific">Geosmithia morbida</name>
    <dbReference type="NCBI Taxonomy" id="1094350"/>
    <lineage>
        <taxon>Eukaryota</taxon>
        <taxon>Fungi</taxon>
        <taxon>Dikarya</taxon>
        <taxon>Ascomycota</taxon>
        <taxon>Pezizomycotina</taxon>
        <taxon>Sordariomycetes</taxon>
        <taxon>Hypocreomycetidae</taxon>
        <taxon>Hypocreales</taxon>
        <taxon>Bionectriaceae</taxon>
        <taxon>Geosmithia</taxon>
    </lineage>
</organism>
<reference evidence="1" key="1">
    <citation type="submission" date="2020-03" db="EMBL/GenBank/DDBJ databases">
        <title>Site-based positive gene gene selection in Geosmithia morbida across the United States reveals a broad range of putative effectors and factors for local host and environmental adapation.</title>
        <authorList>
            <person name="Onufrak A."/>
            <person name="Murdoch R.W."/>
            <person name="Gazis R."/>
            <person name="Huff M."/>
            <person name="Staton M."/>
            <person name="Klingeman W."/>
            <person name="Hadziabdic D."/>
        </authorList>
    </citation>
    <scope>NUCLEOTIDE SEQUENCE</scope>
    <source>
        <strain evidence="1">1262</strain>
    </source>
</reference>